<evidence type="ECO:0000259" key="2">
    <source>
        <dbReference type="Pfam" id="PF04406"/>
    </source>
</evidence>
<dbReference type="GO" id="GO:0005694">
    <property type="term" value="C:chromosome"/>
    <property type="evidence" value="ECO:0007669"/>
    <property type="project" value="InterPro"/>
</dbReference>
<comment type="caution">
    <text evidence="3">The sequence shown here is derived from an EMBL/GenBank/DDBJ whole genome shotgun (WGS) entry which is preliminary data.</text>
</comment>
<reference evidence="4" key="2">
    <citation type="journal article" date="2018" name="BMC Genomics">
        <title>Genomic insights into host adaptation between the wheat stripe rust pathogen (Puccinia striiformis f. sp. tritici) and the barley stripe rust pathogen (Puccinia striiformis f. sp. hordei).</title>
        <authorList>
            <person name="Xia C."/>
            <person name="Wang M."/>
            <person name="Yin C."/>
            <person name="Cornejo O.E."/>
            <person name="Hulbert S.H."/>
            <person name="Chen X."/>
        </authorList>
    </citation>
    <scope>NUCLEOTIDE SEQUENCE [LARGE SCALE GENOMIC DNA]</scope>
    <source>
        <strain evidence="4">93TX-2</strain>
    </source>
</reference>
<dbReference type="VEuPathDB" id="FungiDB:PSTT_00481"/>
<dbReference type="InterPro" id="IPR036078">
    <property type="entry name" value="Spo11/TopoVI_A_sf"/>
</dbReference>
<dbReference type="GO" id="GO:0006259">
    <property type="term" value="P:DNA metabolic process"/>
    <property type="evidence" value="ECO:0007669"/>
    <property type="project" value="InterPro"/>
</dbReference>
<keyword evidence="4" id="KW-1185">Reference proteome</keyword>
<dbReference type="GO" id="GO:0005524">
    <property type="term" value="F:ATP binding"/>
    <property type="evidence" value="ECO:0007669"/>
    <property type="project" value="InterPro"/>
</dbReference>
<dbReference type="Proteomes" id="UP000238274">
    <property type="component" value="Unassembled WGS sequence"/>
</dbReference>
<dbReference type="GO" id="GO:0003677">
    <property type="term" value="F:DNA binding"/>
    <property type="evidence" value="ECO:0007669"/>
    <property type="project" value="InterPro"/>
</dbReference>
<evidence type="ECO:0000313" key="4">
    <source>
        <dbReference type="Proteomes" id="UP000238274"/>
    </source>
</evidence>
<evidence type="ECO:0000313" key="3">
    <source>
        <dbReference type="EMBL" id="POW20575.1"/>
    </source>
</evidence>
<dbReference type="GO" id="GO:0003824">
    <property type="term" value="F:catalytic activity"/>
    <property type="evidence" value="ECO:0007669"/>
    <property type="project" value="InterPro"/>
</dbReference>
<reference evidence="3 4" key="1">
    <citation type="submission" date="2017-12" db="EMBL/GenBank/DDBJ databases">
        <title>Gene loss provides genomic basis for host adaptation in cereal stripe rust fungi.</title>
        <authorList>
            <person name="Xia C."/>
        </authorList>
    </citation>
    <scope>NUCLEOTIDE SEQUENCE [LARGE SCALE GENOMIC DNA]</scope>
    <source>
        <strain evidence="3 4">93TX-2</strain>
    </source>
</reference>
<dbReference type="AlphaFoldDB" id="A0A2S4WFK8"/>
<feature type="region of interest" description="Disordered" evidence="1">
    <location>
        <begin position="1"/>
        <end position="25"/>
    </location>
</feature>
<accession>A0A2S4WFK8</accession>
<dbReference type="Pfam" id="PF04406">
    <property type="entry name" value="TP6A_N"/>
    <property type="match status" value="1"/>
</dbReference>
<dbReference type="InterPro" id="IPR013049">
    <property type="entry name" value="Spo11/TopoVI_A_N"/>
</dbReference>
<gene>
    <name evidence="3" type="ORF">PSHT_03350</name>
</gene>
<organism evidence="3 4">
    <name type="scientific">Puccinia striiformis</name>
    <dbReference type="NCBI Taxonomy" id="27350"/>
    <lineage>
        <taxon>Eukaryota</taxon>
        <taxon>Fungi</taxon>
        <taxon>Dikarya</taxon>
        <taxon>Basidiomycota</taxon>
        <taxon>Pucciniomycotina</taxon>
        <taxon>Pucciniomycetes</taxon>
        <taxon>Pucciniales</taxon>
        <taxon>Pucciniaceae</taxon>
        <taxon>Puccinia</taxon>
    </lineage>
</organism>
<feature type="domain" description="Spo11/DNA topoisomerase VI subunit A N-terminal" evidence="2">
    <location>
        <begin position="108"/>
        <end position="165"/>
    </location>
</feature>
<dbReference type="VEuPathDB" id="FungiDB:PSHT_03350"/>
<protein>
    <recommendedName>
        <fullName evidence="2">Spo11/DNA topoisomerase VI subunit A N-terminal domain-containing protein</fullName>
    </recommendedName>
</protein>
<dbReference type="EMBL" id="PKSM01000031">
    <property type="protein sequence ID" value="POW20575.1"/>
    <property type="molecule type" value="Genomic_DNA"/>
</dbReference>
<sequence>MVTVGDLPNHAHAGAIPAEKPDDDELDDVVERAIETSTEQGVPVPDSDVVKKLDDCATDILRQLCGPTKHITFYPRPWAPMIVAPSTFLLRARVPGLCATLVSGSSPRYLCVMRISTSLHASNTFMTKKELYESNTKVFPNRRAANKVVDDLCKKFEILPGQLRIVGIFP</sequence>
<reference evidence="4" key="3">
    <citation type="journal article" date="2018" name="Mol. Plant Microbe Interact.">
        <title>Genome sequence resources for the wheat stripe rust pathogen (Puccinia striiformis f. sp. tritici) and the barley stripe rust pathogen (Puccinia striiformis f. sp. hordei).</title>
        <authorList>
            <person name="Xia C."/>
            <person name="Wang M."/>
            <person name="Yin C."/>
            <person name="Cornejo O.E."/>
            <person name="Hulbert S.H."/>
            <person name="Chen X."/>
        </authorList>
    </citation>
    <scope>NUCLEOTIDE SEQUENCE [LARGE SCALE GENOMIC DNA]</scope>
    <source>
        <strain evidence="4">93TX-2</strain>
    </source>
</reference>
<dbReference type="SUPFAM" id="SSF56726">
    <property type="entry name" value="DNA topoisomerase IV, alpha subunit"/>
    <property type="match status" value="1"/>
</dbReference>
<evidence type="ECO:0000256" key="1">
    <source>
        <dbReference type="SAM" id="MobiDB-lite"/>
    </source>
</evidence>
<name>A0A2S4WFK8_9BASI</name>
<proteinExistence type="predicted"/>